<feature type="coiled-coil region" evidence="4">
    <location>
        <begin position="1152"/>
        <end position="1201"/>
    </location>
</feature>
<evidence type="ECO:0000259" key="6">
    <source>
        <dbReference type="Pfam" id="PF16755"/>
    </source>
</evidence>
<feature type="compositionally biased region" description="Polar residues" evidence="5">
    <location>
        <begin position="1333"/>
        <end position="1345"/>
    </location>
</feature>
<organism evidence="7 8">
    <name type="scientific">Pleomassaria siparia CBS 279.74</name>
    <dbReference type="NCBI Taxonomy" id="1314801"/>
    <lineage>
        <taxon>Eukaryota</taxon>
        <taxon>Fungi</taxon>
        <taxon>Dikarya</taxon>
        <taxon>Ascomycota</taxon>
        <taxon>Pezizomycotina</taxon>
        <taxon>Dothideomycetes</taxon>
        <taxon>Pleosporomycetidae</taxon>
        <taxon>Pleosporales</taxon>
        <taxon>Pleomassariaceae</taxon>
        <taxon>Pleomassaria</taxon>
    </lineage>
</organism>
<dbReference type="GO" id="GO:0008139">
    <property type="term" value="F:nuclear localization sequence binding"/>
    <property type="evidence" value="ECO:0007669"/>
    <property type="project" value="TreeGrafter"/>
</dbReference>
<feature type="compositionally biased region" description="Acidic residues" evidence="5">
    <location>
        <begin position="897"/>
        <end position="913"/>
    </location>
</feature>
<evidence type="ECO:0000313" key="8">
    <source>
        <dbReference type="Proteomes" id="UP000799428"/>
    </source>
</evidence>
<dbReference type="GO" id="GO:0017056">
    <property type="term" value="F:structural constituent of nuclear pore"/>
    <property type="evidence" value="ECO:0007669"/>
    <property type="project" value="TreeGrafter"/>
</dbReference>
<feature type="compositionally biased region" description="Polar residues" evidence="5">
    <location>
        <begin position="959"/>
        <end position="994"/>
    </location>
</feature>
<dbReference type="PANTHER" id="PTHR23193">
    <property type="entry name" value="NUCLEAR PORE COMPLEX PROTEIN NUP"/>
    <property type="match status" value="1"/>
</dbReference>
<dbReference type="Gene3D" id="2.130.10.10">
    <property type="entry name" value="YVTN repeat-like/Quinoprotein amine dehydrogenase"/>
    <property type="match status" value="1"/>
</dbReference>
<dbReference type="GO" id="GO:0006606">
    <property type="term" value="P:protein import into nucleus"/>
    <property type="evidence" value="ECO:0007669"/>
    <property type="project" value="TreeGrafter"/>
</dbReference>
<protein>
    <recommendedName>
        <fullName evidence="6">Nucleoporin Nup159/Nup146 N-terminal domain-containing protein</fullName>
    </recommendedName>
</protein>
<feature type="compositionally biased region" description="Polar residues" evidence="5">
    <location>
        <begin position="1001"/>
        <end position="1014"/>
    </location>
</feature>
<keyword evidence="2" id="KW-0813">Transport</keyword>
<feature type="compositionally biased region" description="Polar residues" evidence="5">
    <location>
        <begin position="1024"/>
        <end position="1034"/>
    </location>
</feature>
<dbReference type="InterPro" id="IPR039462">
    <property type="entry name" value="Nup159/Nup146_N"/>
</dbReference>
<keyword evidence="8" id="KW-1185">Reference proteome</keyword>
<feature type="compositionally biased region" description="Acidic residues" evidence="5">
    <location>
        <begin position="1041"/>
        <end position="1050"/>
    </location>
</feature>
<name>A0A6G1K3D9_9PLEO</name>
<feature type="compositionally biased region" description="Polar residues" evidence="5">
    <location>
        <begin position="833"/>
        <end position="846"/>
    </location>
</feature>
<dbReference type="InterPro" id="IPR015943">
    <property type="entry name" value="WD40/YVTN_repeat-like_dom_sf"/>
</dbReference>
<gene>
    <name evidence="7" type="ORF">K504DRAFT_504544</name>
</gene>
<dbReference type="GO" id="GO:0005643">
    <property type="term" value="C:nuclear pore"/>
    <property type="evidence" value="ECO:0007669"/>
    <property type="project" value="TreeGrafter"/>
</dbReference>
<evidence type="ECO:0000256" key="3">
    <source>
        <dbReference type="ARBA" id="ARBA00023242"/>
    </source>
</evidence>
<keyword evidence="3" id="KW-0539">Nucleus</keyword>
<dbReference type="InterPro" id="IPR026054">
    <property type="entry name" value="Nucleoporin"/>
</dbReference>
<accession>A0A6G1K3D9</accession>
<proteinExistence type="predicted"/>
<evidence type="ECO:0000256" key="1">
    <source>
        <dbReference type="ARBA" id="ARBA00004123"/>
    </source>
</evidence>
<feature type="compositionally biased region" description="Polar residues" evidence="5">
    <location>
        <begin position="624"/>
        <end position="645"/>
    </location>
</feature>
<evidence type="ECO:0000256" key="2">
    <source>
        <dbReference type="ARBA" id="ARBA00022448"/>
    </source>
</evidence>
<dbReference type="Proteomes" id="UP000799428">
    <property type="component" value="Unassembled WGS sequence"/>
</dbReference>
<feature type="region of interest" description="Disordered" evidence="5">
    <location>
        <begin position="1309"/>
        <end position="1345"/>
    </location>
</feature>
<feature type="compositionally biased region" description="Polar residues" evidence="5">
    <location>
        <begin position="1310"/>
        <end position="1325"/>
    </location>
</feature>
<feature type="domain" description="Nucleoporin Nup159/Nup146 N-terminal" evidence="6">
    <location>
        <begin position="35"/>
        <end position="408"/>
    </location>
</feature>
<feature type="region of interest" description="Disordered" evidence="5">
    <location>
        <begin position="711"/>
        <end position="1051"/>
    </location>
</feature>
<dbReference type="EMBL" id="MU005774">
    <property type="protein sequence ID" value="KAF2707374.1"/>
    <property type="molecule type" value="Genomic_DNA"/>
</dbReference>
<keyword evidence="4" id="KW-0175">Coiled coil</keyword>
<reference evidence="7" key="1">
    <citation type="journal article" date="2020" name="Stud. Mycol.">
        <title>101 Dothideomycetes genomes: a test case for predicting lifestyles and emergence of pathogens.</title>
        <authorList>
            <person name="Haridas S."/>
            <person name="Albert R."/>
            <person name="Binder M."/>
            <person name="Bloem J."/>
            <person name="Labutti K."/>
            <person name="Salamov A."/>
            <person name="Andreopoulos B."/>
            <person name="Baker S."/>
            <person name="Barry K."/>
            <person name="Bills G."/>
            <person name="Bluhm B."/>
            <person name="Cannon C."/>
            <person name="Castanera R."/>
            <person name="Culley D."/>
            <person name="Daum C."/>
            <person name="Ezra D."/>
            <person name="Gonzalez J."/>
            <person name="Henrissat B."/>
            <person name="Kuo A."/>
            <person name="Liang C."/>
            <person name="Lipzen A."/>
            <person name="Lutzoni F."/>
            <person name="Magnuson J."/>
            <person name="Mondo S."/>
            <person name="Nolan M."/>
            <person name="Ohm R."/>
            <person name="Pangilinan J."/>
            <person name="Park H.-J."/>
            <person name="Ramirez L."/>
            <person name="Alfaro M."/>
            <person name="Sun H."/>
            <person name="Tritt A."/>
            <person name="Yoshinaga Y."/>
            <person name="Zwiers L.-H."/>
            <person name="Turgeon B."/>
            <person name="Goodwin S."/>
            <person name="Spatafora J."/>
            <person name="Crous P."/>
            <person name="Grigoriev I."/>
        </authorList>
    </citation>
    <scope>NUCLEOTIDE SEQUENCE</scope>
    <source>
        <strain evidence="7">CBS 279.74</strain>
    </source>
</reference>
<comment type="subcellular location">
    <subcellularLocation>
        <location evidence="1">Nucleus</location>
    </subcellularLocation>
</comment>
<feature type="compositionally biased region" description="Low complexity" evidence="5">
    <location>
        <begin position="711"/>
        <end position="730"/>
    </location>
</feature>
<evidence type="ECO:0000313" key="7">
    <source>
        <dbReference type="EMBL" id="KAF2707374.1"/>
    </source>
</evidence>
<dbReference type="GO" id="GO:0006405">
    <property type="term" value="P:RNA export from nucleus"/>
    <property type="evidence" value="ECO:0007669"/>
    <property type="project" value="TreeGrafter"/>
</dbReference>
<sequence>MTVSPEKVGFLGIQRTGPVLTKLQLLPAYPADDLPPACASLLGVASKRGLIAAAGPNCLVVTSTHTTRQAFEGETDPGGVVTKYSPDITINVPQLRHLAFSSGEDFLVTSAEAEGGLVIYDMEGLCQEKHDPMRRISTGNLAVKALIPNPDPKIEHYFAAVLDSGKLVLSDVDQGSALNIRSEKTTCAAWSTEGTALVAGLNDGTAVLYMPDGNQIGSIPRPPKVAETLSVSAIHWLSTYEFFIVHSPENMPPGGDSIYHYAKSDERRSTYTFSPLDGDICWPSGPERIGLPRVSITRLQGWKPDIDDMLIVSTSSSSDIAMILNTSAPVAAEQENTEDYVWAILPDNRQAIVPCLLGTQDESSLIGVALDLSSKVRIPRPIQAMAGEIDESPTPLPAFLALNFQGILCVWWIIWDNSIIEGVGYPGLIELQKDNKSATPAAIASPTTQTPAFFTQPTSTTSVISKPADKPALFGDRRSASSQATATQSTFGLPSVTAKSAQPTFGATGFAKPTFGDASAIGGSGKPGFAQPTFGTTGFAKPTFGDASAIGGSGKPGFAQPTFGATGFAKPTFGDASAIGGSGKPGFAQPTFGATGFAKPTFGDASAIGGSGKSGFGVTGGMGQTQSQWGTGASTSSQTQPNPFSAPQAKDNPFAKAAGGLSGFAAIGQTTTSTGSAFSSFNSGVSSPSPFSNLGQQKSIFMGTTTQPSFGTGSTVTIGGTSSFGSATSANESGMSDARNRERDEATPTPQTPSIFGEKFTLGTTFKGDGSAKDDLPKPAAATGGSLLGDLQSTLTASTSRNPATPIKQEEQEIRLQDISTTPSSPPKAAQALFSSSTTPKGTQAKKQLPIVEDAPLPPDPMTWKPRQTNDEDLPPIVGSPGIEVEAPDSSAPSSPLDDDDDFESDSGSENEVQEPFPSDRANKARTPQARFNFQHSVPPQAPTPPVRTTSPSVPQRYAQPSKSVFNQFSAPKPTSTTSMFEKPNSLNSTQKQSPYFPPVSVQNQNQPSTSGIRQKQAKAPSPSLRQSLQEQSKPPTPEPEVSDLSDDNDERIRTELAREVEPRRTLDPFIAHQDYTGSSLTKTGHAAQIEIIYRDINSMVDTLGLNSRSLAAFVRYHNNGRQSNLTRSGLEEIEDQGEEGPWFDEWRISEISDLAELEAELEDELDQGRVQDVVDKLGQLGRLLRDKAKLMTKINDIRRQIINRKDPEKAEALRKASLPKELAEQQKALRNEYARQLSLLSQTEEATMLLRSKLASHSAENGKPGAMPTVDAVKKTIIKMISLTEKKNSEIVLLESQLRKIGLGDDSRLASSSSRILGTPSRSSRALRGQSPFATPPTNKSTRMSLSELNRKAMTPEMDETTPSRGYGLFYTPEGSPTPGDSLVRLANKMDDNALVGLRETAARRKKLAQGLANAVLKRGVKVTRIE</sequence>
<feature type="compositionally biased region" description="Polar residues" evidence="5">
    <location>
        <begin position="791"/>
        <end position="803"/>
    </location>
</feature>
<dbReference type="OrthoDB" id="248320at2759"/>
<evidence type="ECO:0000256" key="4">
    <source>
        <dbReference type="SAM" id="Coils"/>
    </source>
</evidence>
<feature type="region of interest" description="Disordered" evidence="5">
    <location>
        <begin position="616"/>
        <end position="655"/>
    </location>
</feature>
<dbReference type="SUPFAM" id="SSF117289">
    <property type="entry name" value="Nucleoporin domain"/>
    <property type="match status" value="1"/>
</dbReference>
<evidence type="ECO:0000256" key="5">
    <source>
        <dbReference type="SAM" id="MobiDB-lite"/>
    </source>
</evidence>
<dbReference type="Pfam" id="PF16755">
    <property type="entry name" value="Beta-prop_NUP159_NUP214"/>
    <property type="match status" value="1"/>
</dbReference>
<dbReference type="PANTHER" id="PTHR23193:SF23">
    <property type="entry name" value="NUCLEAR PORE COMPLEX PROTEIN NUP153"/>
    <property type="match status" value="1"/>
</dbReference>